<evidence type="ECO:0000313" key="2">
    <source>
        <dbReference type="Proteomes" id="UP000006048"/>
    </source>
</evidence>
<reference evidence="1 2" key="1">
    <citation type="submission" date="2012-06" db="EMBL/GenBank/DDBJ databases">
        <title>The complete chromosome of genome of Turneriella parva DSM 21527.</title>
        <authorList>
            <consortium name="US DOE Joint Genome Institute (JGI-PGF)"/>
            <person name="Lucas S."/>
            <person name="Han J."/>
            <person name="Lapidus A."/>
            <person name="Bruce D."/>
            <person name="Goodwin L."/>
            <person name="Pitluck S."/>
            <person name="Peters L."/>
            <person name="Kyrpides N."/>
            <person name="Mavromatis K."/>
            <person name="Ivanova N."/>
            <person name="Mikhailova N."/>
            <person name="Chertkov O."/>
            <person name="Detter J.C."/>
            <person name="Tapia R."/>
            <person name="Han C."/>
            <person name="Land M."/>
            <person name="Hauser L."/>
            <person name="Markowitz V."/>
            <person name="Cheng J.-F."/>
            <person name="Hugenholtz P."/>
            <person name="Woyke T."/>
            <person name="Wu D."/>
            <person name="Gronow S."/>
            <person name="Wellnitz S."/>
            <person name="Brambilla E."/>
            <person name="Klenk H.-P."/>
            <person name="Eisen J.A."/>
        </authorList>
    </citation>
    <scope>NUCLEOTIDE SEQUENCE [LARGE SCALE GENOMIC DNA]</scope>
    <source>
        <strain evidence="2">ATCC BAA-1111 / DSM 21527 / NCTC 11395 / H</strain>
    </source>
</reference>
<protein>
    <recommendedName>
        <fullName evidence="3">DUF4258 domain-containing protein</fullName>
    </recommendedName>
</protein>
<dbReference type="AlphaFoldDB" id="I4B9N2"/>
<dbReference type="HOGENOM" id="CLU_2541611_0_0_12"/>
<accession>I4B9N2</accession>
<evidence type="ECO:0000313" key="1">
    <source>
        <dbReference type="EMBL" id="AFM13989.1"/>
    </source>
</evidence>
<organism evidence="1 2">
    <name type="scientific">Turneriella parva (strain ATCC BAA-1111 / DSM 21527 / NCTC 11395 / H)</name>
    <name type="common">Leptospira parva</name>
    <dbReference type="NCBI Taxonomy" id="869212"/>
    <lineage>
        <taxon>Bacteria</taxon>
        <taxon>Pseudomonadati</taxon>
        <taxon>Spirochaetota</taxon>
        <taxon>Spirochaetia</taxon>
        <taxon>Leptospirales</taxon>
        <taxon>Leptospiraceae</taxon>
        <taxon>Turneriella</taxon>
    </lineage>
</organism>
<sequence>MTIIFTNHALEQAELRGTNEVEMTVAIEQGEEIPAKKSRFMRRKNFEFNATWQGKPYQIKQVAPVFVRENEKIVVITVYTFYF</sequence>
<dbReference type="KEGG" id="tpx:Turpa_3351"/>
<keyword evidence="2" id="KW-1185">Reference proteome</keyword>
<dbReference type="EMBL" id="CP002959">
    <property type="protein sequence ID" value="AFM13989.1"/>
    <property type="molecule type" value="Genomic_DNA"/>
</dbReference>
<name>I4B9N2_TURPD</name>
<evidence type="ECO:0008006" key="3">
    <source>
        <dbReference type="Google" id="ProtNLM"/>
    </source>
</evidence>
<dbReference type="OrthoDB" id="9255947at2"/>
<gene>
    <name evidence="1" type="ordered locus">Turpa_3351</name>
</gene>
<dbReference type="Proteomes" id="UP000006048">
    <property type="component" value="Chromosome"/>
</dbReference>
<proteinExistence type="predicted"/>
<dbReference type="RefSeq" id="WP_014804485.1">
    <property type="nucleotide sequence ID" value="NC_018020.1"/>
</dbReference>